<dbReference type="Gene3D" id="1.10.10.10">
    <property type="entry name" value="Winged helix-like DNA-binding domain superfamily/Winged helix DNA-binding domain"/>
    <property type="match status" value="1"/>
</dbReference>
<dbReference type="PANTHER" id="PTHR46577:SF1">
    <property type="entry name" value="HTH-TYPE TRANSCRIPTIONAL REGULATORY PROTEIN GABR"/>
    <property type="match status" value="1"/>
</dbReference>
<keyword evidence="2" id="KW-0805">Transcription regulation</keyword>
<evidence type="ECO:0000313" key="7">
    <source>
        <dbReference type="EMBL" id="TDC76195.1"/>
    </source>
</evidence>
<dbReference type="GO" id="GO:0003677">
    <property type="term" value="F:DNA binding"/>
    <property type="evidence" value="ECO:0007669"/>
    <property type="project" value="UniProtKB-KW"/>
</dbReference>
<dbReference type="EMBL" id="SMKI01000082">
    <property type="protein sequence ID" value="TDC76195.1"/>
    <property type="molecule type" value="Genomic_DNA"/>
</dbReference>
<gene>
    <name evidence="7" type="ORF">E1283_10300</name>
</gene>
<dbReference type="InterPro" id="IPR051446">
    <property type="entry name" value="HTH_trans_reg/aminotransferase"/>
</dbReference>
<keyword evidence="1" id="KW-0663">Pyridoxal phosphate</keyword>
<feature type="compositionally biased region" description="Low complexity" evidence="5">
    <location>
        <begin position="25"/>
        <end position="51"/>
    </location>
</feature>
<dbReference type="CDD" id="cd07377">
    <property type="entry name" value="WHTH_GntR"/>
    <property type="match status" value="1"/>
</dbReference>
<organism evidence="7 8">
    <name type="scientific">Streptomyces hainanensis</name>
    <dbReference type="NCBI Taxonomy" id="402648"/>
    <lineage>
        <taxon>Bacteria</taxon>
        <taxon>Bacillati</taxon>
        <taxon>Actinomycetota</taxon>
        <taxon>Actinomycetes</taxon>
        <taxon>Kitasatosporales</taxon>
        <taxon>Streptomycetaceae</taxon>
        <taxon>Streptomyces</taxon>
    </lineage>
</organism>
<feature type="domain" description="HTH gntR-type" evidence="6">
    <location>
        <begin position="70"/>
        <end position="141"/>
    </location>
</feature>
<feature type="non-terminal residue" evidence="7">
    <location>
        <position position="168"/>
    </location>
</feature>
<evidence type="ECO:0000256" key="1">
    <source>
        <dbReference type="ARBA" id="ARBA00022898"/>
    </source>
</evidence>
<proteinExistence type="predicted"/>
<feature type="region of interest" description="Disordered" evidence="5">
    <location>
        <begin position="1"/>
        <end position="56"/>
    </location>
</feature>
<evidence type="ECO:0000256" key="2">
    <source>
        <dbReference type="ARBA" id="ARBA00023015"/>
    </source>
</evidence>
<evidence type="ECO:0000313" key="8">
    <source>
        <dbReference type="Proteomes" id="UP000295345"/>
    </source>
</evidence>
<dbReference type="PANTHER" id="PTHR46577">
    <property type="entry name" value="HTH-TYPE TRANSCRIPTIONAL REGULATORY PROTEIN GABR"/>
    <property type="match status" value="1"/>
</dbReference>
<reference evidence="7 8" key="1">
    <citation type="submission" date="2019-03" db="EMBL/GenBank/DDBJ databases">
        <title>Draft genome sequences of novel Actinobacteria.</title>
        <authorList>
            <person name="Sahin N."/>
            <person name="Ay H."/>
            <person name="Saygin H."/>
        </authorList>
    </citation>
    <scope>NUCLEOTIDE SEQUENCE [LARGE SCALE GENOMIC DNA]</scope>
    <source>
        <strain evidence="7 8">DSM 41900</strain>
    </source>
</reference>
<dbReference type="SUPFAM" id="SSF46785">
    <property type="entry name" value="Winged helix' DNA-binding domain"/>
    <property type="match status" value="1"/>
</dbReference>
<accession>A0A4V2Y3E5</accession>
<evidence type="ECO:0000256" key="5">
    <source>
        <dbReference type="SAM" id="MobiDB-lite"/>
    </source>
</evidence>
<dbReference type="PROSITE" id="PS50949">
    <property type="entry name" value="HTH_GNTR"/>
    <property type="match status" value="1"/>
</dbReference>
<keyword evidence="4" id="KW-0804">Transcription</keyword>
<dbReference type="SMART" id="SM00345">
    <property type="entry name" value="HTH_GNTR"/>
    <property type="match status" value="1"/>
</dbReference>
<dbReference type="GO" id="GO:0003700">
    <property type="term" value="F:DNA-binding transcription factor activity"/>
    <property type="evidence" value="ECO:0007669"/>
    <property type="project" value="InterPro"/>
</dbReference>
<dbReference type="InterPro" id="IPR000524">
    <property type="entry name" value="Tscrpt_reg_HTH_GntR"/>
</dbReference>
<protein>
    <submittedName>
        <fullName evidence="7">GntR family transcriptional regulator</fullName>
    </submittedName>
</protein>
<dbReference type="InterPro" id="IPR036390">
    <property type="entry name" value="WH_DNA-bd_sf"/>
</dbReference>
<keyword evidence="8" id="KW-1185">Reference proteome</keyword>
<name>A0A4V2Y3E5_9ACTN</name>
<feature type="compositionally biased region" description="Basic and acidic residues" evidence="5">
    <location>
        <begin position="120"/>
        <end position="129"/>
    </location>
</feature>
<dbReference type="InterPro" id="IPR036388">
    <property type="entry name" value="WH-like_DNA-bd_sf"/>
</dbReference>
<feature type="region of interest" description="Disordered" evidence="5">
    <location>
        <begin position="120"/>
        <end position="168"/>
    </location>
</feature>
<comment type="caution">
    <text evidence="7">The sequence shown here is derived from an EMBL/GenBank/DDBJ whole genome shotgun (WGS) entry which is preliminary data.</text>
</comment>
<evidence type="ECO:0000259" key="6">
    <source>
        <dbReference type="PROSITE" id="PS50949"/>
    </source>
</evidence>
<evidence type="ECO:0000256" key="3">
    <source>
        <dbReference type="ARBA" id="ARBA00023125"/>
    </source>
</evidence>
<feature type="compositionally biased region" description="Basic and acidic residues" evidence="5">
    <location>
        <begin position="137"/>
        <end position="158"/>
    </location>
</feature>
<sequence>MPPPCCHYGPVNRSNADRLHRTKAATKAATQTATKAEARTQGGAAADEAPAGAGGASDFLQLDVTAAPPGGRADWLARQLRGAVADGRLPVGSRLPATRVLAGELGVSRGVVTEAYRRLVEDGHAEERPAAAQPGDGDQRAGGDAGDGHRQQARREGPAARVARRRRH</sequence>
<evidence type="ECO:0000256" key="4">
    <source>
        <dbReference type="ARBA" id="ARBA00023163"/>
    </source>
</evidence>
<dbReference type="AlphaFoldDB" id="A0A4V2Y3E5"/>
<keyword evidence="3" id="KW-0238">DNA-binding</keyword>
<dbReference type="OrthoDB" id="3210131at2"/>
<dbReference type="Proteomes" id="UP000295345">
    <property type="component" value="Unassembled WGS sequence"/>
</dbReference>
<dbReference type="Pfam" id="PF00392">
    <property type="entry name" value="GntR"/>
    <property type="match status" value="1"/>
</dbReference>